<feature type="transmembrane region" description="Helical" evidence="6">
    <location>
        <begin position="6"/>
        <end position="26"/>
    </location>
</feature>
<feature type="transmembrane region" description="Helical" evidence="6">
    <location>
        <begin position="120"/>
        <end position="141"/>
    </location>
</feature>
<dbReference type="GO" id="GO:0005886">
    <property type="term" value="C:plasma membrane"/>
    <property type="evidence" value="ECO:0007669"/>
    <property type="project" value="UniProtKB-SubCell"/>
</dbReference>
<feature type="transmembrane region" description="Helical" evidence="6">
    <location>
        <begin position="187"/>
        <end position="208"/>
    </location>
</feature>
<keyword evidence="5 6" id="KW-0472">Membrane</keyword>
<evidence type="ECO:0000256" key="5">
    <source>
        <dbReference type="ARBA" id="ARBA00023136"/>
    </source>
</evidence>
<feature type="transmembrane region" description="Helical" evidence="6">
    <location>
        <begin position="38"/>
        <end position="63"/>
    </location>
</feature>
<evidence type="ECO:0000256" key="6">
    <source>
        <dbReference type="SAM" id="Phobius"/>
    </source>
</evidence>
<reference evidence="8" key="1">
    <citation type="submission" date="2017-05" db="EMBL/GenBank/DDBJ databases">
        <title>Improved OligoMM genomes.</title>
        <authorList>
            <person name="Garzetti D."/>
        </authorList>
    </citation>
    <scope>NUCLEOTIDE SEQUENCE [LARGE SCALE GENOMIC DNA]</scope>
    <source>
        <strain evidence="8">YL45</strain>
    </source>
</reference>
<evidence type="ECO:0000256" key="3">
    <source>
        <dbReference type="ARBA" id="ARBA00022692"/>
    </source>
</evidence>
<keyword evidence="3 6" id="KW-0812">Transmembrane</keyword>
<dbReference type="GO" id="GO:0015171">
    <property type="term" value="F:amino acid transmembrane transporter activity"/>
    <property type="evidence" value="ECO:0007669"/>
    <property type="project" value="TreeGrafter"/>
</dbReference>
<evidence type="ECO:0000313" key="7">
    <source>
        <dbReference type="EMBL" id="OXE50134.1"/>
    </source>
</evidence>
<name>A0A227KPD8_9BURK</name>
<dbReference type="PANTHER" id="PTHR30086:SF19">
    <property type="entry name" value="THREONINE EFFLUX PROTEIN"/>
    <property type="match status" value="1"/>
</dbReference>
<keyword evidence="4 6" id="KW-1133">Transmembrane helix</keyword>
<organism evidence="7 8">
    <name type="scientific">Turicimonas muris</name>
    <dbReference type="NCBI Taxonomy" id="1796652"/>
    <lineage>
        <taxon>Bacteria</taxon>
        <taxon>Pseudomonadati</taxon>
        <taxon>Pseudomonadota</taxon>
        <taxon>Betaproteobacteria</taxon>
        <taxon>Burkholderiales</taxon>
        <taxon>Sutterellaceae</taxon>
        <taxon>Turicimonas</taxon>
    </lineage>
</organism>
<dbReference type="Pfam" id="PF01810">
    <property type="entry name" value="LysE"/>
    <property type="match status" value="1"/>
</dbReference>
<evidence type="ECO:0000256" key="2">
    <source>
        <dbReference type="ARBA" id="ARBA00022475"/>
    </source>
</evidence>
<dbReference type="EMBL" id="NHMP01000002">
    <property type="protein sequence ID" value="OXE50134.1"/>
    <property type="molecule type" value="Genomic_DNA"/>
</dbReference>
<dbReference type="GeneID" id="78362463"/>
<dbReference type="Proteomes" id="UP000214610">
    <property type="component" value="Unassembled WGS sequence"/>
</dbReference>
<evidence type="ECO:0000256" key="4">
    <source>
        <dbReference type="ARBA" id="ARBA00022989"/>
    </source>
</evidence>
<comment type="subcellular location">
    <subcellularLocation>
        <location evidence="1">Cell membrane</location>
        <topology evidence="1">Multi-pass membrane protein</topology>
    </subcellularLocation>
</comment>
<proteinExistence type="predicted"/>
<comment type="caution">
    <text evidence="7">The sequence shown here is derived from an EMBL/GenBank/DDBJ whole genome shotgun (WGS) entry which is preliminary data.</text>
</comment>
<keyword evidence="8" id="KW-1185">Reference proteome</keyword>
<evidence type="ECO:0000256" key="1">
    <source>
        <dbReference type="ARBA" id="ARBA00004651"/>
    </source>
</evidence>
<dbReference type="InterPro" id="IPR001123">
    <property type="entry name" value="LeuE-type"/>
</dbReference>
<sequence>MFSTLVTIAGVHIIALASPGPDTFIVMQTAASKSRKEAMMCVVGITVGVAAWAAVSLLGLQWLFDQFAWLHKTIMLMGGIYLGWMGFKIMKSSLKASTSATADSSLGTQEAKSKPFLTGLFTNLANAKALVYFSSVFALFIRPDMEWTQSFPIFLLVITETFLWFSFVGLLIGLPKPKRIYRSAGKWIDGACGAIFGVFGGGLIYSALKE</sequence>
<dbReference type="RefSeq" id="WP_066594741.1">
    <property type="nucleotide sequence ID" value="NZ_CAJTBZ010000014.1"/>
</dbReference>
<feature type="transmembrane region" description="Helical" evidence="6">
    <location>
        <begin position="69"/>
        <end position="87"/>
    </location>
</feature>
<dbReference type="PANTHER" id="PTHR30086">
    <property type="entry name" value="ARGININE EXPORTER PROTEIN ARGO"/>
    <property type="match status" value="1"/>
</dbReference>
<keyword evidence="2" id="KW-1003">Cell membrane</keyword>
<protein>
    <submittedName>
        <fullName evidence="7">Threonine export protein RhtC</fullName>
    </submittedName>
</protein>
<accession>A0A227KPD8</accession>
<feature type="transmembrane region" description="Helical" evidence="6">
    <location>
        <begin position="153"/>
        <end position="175"/>
    </location>
</feature>
<dbReference type="AlphaFoldDB" id="A0A227KPD8"/>
<gene>
    <name evidence="7" type="ORF">ADH67_03780</name>
</gene>
<evidence type="ECO:0000313" key="8">
    <source>
        <dbReference type="Proteomes" id="UP000214610"/>
    </source>
</evidence>